<evidence type="ECO:0000313" key="2">
    <source>
        <dbReference type="EMBL" id="KFE36637.1"/>
    </source>
</evidence>
<keyword evidence="3" id="KW-1185">Reference proteome</keyword>
<evidence type="ECO:0000313" key="3">
    <source>
        <dbReference type="Proteomes" id="UP000028607"/>
    </source>
</evidence>
<comment type="caution">
    <text evidence="2">The sequence shown here is derived from an EMBL/GenBank/DDBJ whole genome shotgun (WGS) entry which is preliminary data.</text>
</comment>
<dbReference type="Proteomes" id="UP000028607">
    <property type="component" value="Unassembled WGS sequence"/>
</dbReference>
<dbReference type="EMBL" id="AQRC01000001">
    <property type="protein sequence ID" value="KFE36637.1"/>
    <property type="molecule type" value="Genomic_DNA"/>
</dbReference>
<dbReference type="OrthoDB" id="7870430at2"/>
<dbReference type="PATRIC" id="fig|1317124.6.peg.139"/>
<evidence type="ECO:0000256" key="1">
    <source>
        <dbReference type="SAM" id="SignalP"/>
    </source>
</evidence>
<dbReference type="RefSeq" id="WP_038142538.1">
    <property type="nucleotide sequence ID" value="NZ_AQRC01000001.1"/>
</dbReference>
<reference evidence="2 3" key="2">
    <citation type="journal article" date="2015" name="Antonie Van Leeuwenhoek">
        <title>Thioclava indica sp. nov., isolated from surface seawater of the Indian Ocean.</title>
        <authorList>
            <person name="Liu Y."/>
            <person name="Lai Q."/>
            <person name="Du J."/>
            <person name="Xu H."/>
            <person name="Jiang L."/>
            <person name="Shao Z."/>
        </authorList>
    </citation>
    <scope>NUCLEOTIDE SEQUENCE [LARGE SCALE GENOMIC DNA]</scope>
    <source>
        <strain evidence="2 3">13D2W-2</strain>
    </source>
</reference>
<dbReference type="STRING" id="1317124.DW2_00725"/>
<proteinExistence type="predicted"/>
<dbReference type="eggNOG" id="ENOG50300ZP">
    <property type="taxonomic scope" value="Bacteria"/>
</dbReference>
<accession>A0A085U0Z0</accession>
<feature type="signal peptide" evidence="1">
    <location>
        <begin position="1"/>
        <end position="25"/>
    </location>
</feature>
<feature type="chain" id="PRO_5001797751" evidence="1">
    <location>
        <begin position="26"/>
        <end position="168"/>
    </location>
</feature>
<dbReference type="AlphaFoldDB" id="A0A085U0Z0"/>
<sequence>MTRKIFVSALSVLALSVGTAGVAAASNSDSYGVIIPPMSVSSPASGPQAPSATTPGETQIAKQLQTFPGLNNVDPTRYTATELQNILEAARKGDTTTLNFYLRRENAQPGGPGVGATNPGKSQIAAQLGLNPKAYTSAQLQRIAYAVENGNLDEAAFVASQAAPSAVN</sequence>
<reference evidence="3" key="1">
    <citation type="submission" date="2013-04" db="EMBL/GenBank/DDBJ databases">
        <title>Thioclava sp. 13D2W-2 Genome Sequencing.</title>
        <authorList>
            <person name="Lai Q."/>
            <person name="Li G."/>
            <person name="Shao Z."/>
        </authorList>
    </citation>
    <scope>NUCLEOTIDE SEQUENCE [LARGE SCALE GENOMIC DNA]</scope>
    <source>
        <strain evidence="3">13D2W-2</strain>
    </source>
</reference>
<gene>
    <name evidence="2" type="ORF">DW2_00725</name>
</gene>
<protein>
    <submittedName>
        <fullName evidence="2">Uncharacterized protein</fullName>
    </submittedName>
</protein>
<organism evidence="2 3">
    <name type="scientific">Thioclava atlantica</name>
    <dbReference type="NCBI Taxonomy" id="1317124"/>
    <lineage>
        <taxon>Bacteria</taxon>
        <taxon>Pseudomonadati</taxon>
        <taxon>Pseudomonadota</taxon>
        <taxon>Alphaproteobacteria</taxon>
        <taxon>Rhodobacterales</taxon>
        <taxon>Paracoccaceae</taxon>
        <taxon>Thioclava</taxon>
    </lineage>
</organism>
<name>A0A085U0Z0_9RHOB</name>
<keyword evidence="1" id="KW-0732">Signal</keyword>